<dbReference type="SUPFAM" id="SSF81296">
    <property type="entry name" value="E set domains"/>
    <property type="match status" value="1"/>
</dbReference>
<dbReference type="FunFam" id="2.60.40.10:FF:000046">
    <property type="entry name" value="Nuclear factor NF-kappa-B p105 subunit"/>
    <property type="match status" value="1"/>
</dbReference>
<dbReference type="GO" id="GO:0038061">
    <property type="term" value="P:non-canonical NF-kappaB signal transduction"/>
    <property type="evidence" value="ECO:0007669"/>
    <property type="project" value="TreeGrafter"/>
</dbReference>
<gene>
    <name evidence="3" type="ORF">MHI_LOCUS985766</name>
</gene>
<dbReference type="CDD" id="cd01177">
    <property type="entry name" value="IPT_NFkappaB"/>
    <property type="match status" value="1"/>
</dbReference>
<feature type="compositionally biased region" description="Polar residues" evidence="1">
    <location>
        <begin position="558"/>
        <end position="575"/>
    </location>
</feature>
<dbReference type="GO" id="GO:0005737">
    <property type="term" value="C:cytoplasm"/>
    <property type="evidence" value="ECO:0007669"/>
    <property type="project" value="InterPro"/>
</dbReference>
<dbReference type="GO" id="GO:0045087">
    <property type="term" value="P:innate immune response"/>
    <property type="evidence" value="ECO:0007669"/>
    <property type="project" value="TreeGrafter"/>
</dbReference>
<dbReference type="GO" id="GO:0007249">
    <property type="term" value="P:canonical NF-kappaB signal transduction"/>
    <property type="evidence" value="ECO:0007669"/>
    <property type="project" value="UniProtKB-ARBA"/>
</dbReference>
<dbReference type="GO" id="GO:0008063">
    <property type="term" value="P:Toll signaling pathway"/>
    <property type="evidence" value="ECO:0007669"/>
    <property type="project" value="UniProtKB-ARBA"/>
</dbReference>
<dbReference type="InterPro" id="IPR002909">
    <property type="entry name" value="IPT_dom"/>
</dbReference>
<name>A0A6V7HKJ2_9HYME</name>
<dbReference type="OrthoDB" id="7881762at2759"/>
<dbReference type="InterPro" id="IPR013783">
    <property type="entry name" value="Ig-like_fold"/>
</dbReference>
<evidence type="ECO:0000256" key="1">
    <source>
        <dbReference type="SAM" id="MobiDB-lite"/>
    </source>
</evidence>
<dbReference type="GO" id="GO:0035206">
    <property type="term" value="P:regulation of hemocyte proliferation"/>
    <property type="evidence" value="ECO:0007669"/>
    <property type="project" value="UniProtKB-ARBA"/>
</dbReference>
<dbReference type="Proteomes" id="UP000752696">
    <property type="component" value="Unassembled WGS sequence"/>
</dbReference>
<accession>A0A6V7HKJ2</accession>
<dbReference type="InterPro" id="IPR032397">
    <property type="entry name" value="RHD_dimer"/>
</dbReference>
<dbReference type="PIRSF" id="PIRSF001716">
    <property type="entry name" value="Dorsal"/>
    <property type="match status" value="1"/>
</dbReference>
<dbReference type="InterPro" id="IPR000451">
    <property type="entry name" value="NFkB/Dor"/>
</dbReference>
<dbReference type="GO" id="GO:0001228">
    <property type="term" value="F:DNA-binding transcription activator activity, RNA polymerase II-specific"/>
    <property type="evidence" value="ECO:0007669"/>
    <property type="project" value="UniProtKB-ARBA"/>
</dbReference>
<evidence type="ECO:0000313" key="3">
    <source>
        <dbReference type="EMBL" id="CAD1481114.1"/>
    </source>
</evidence>
<dbReference type="CDD" id="cd07887">
    <property type="entry name" value="RHD-n_Dorsal_Dif"/>
    <property type="match status" value="1"/>
</dbReference>
<dbReference type="Gene3D" id="2.60.40.340">
    <property type="entry name" value="Rel homology domain (RHD), DNA-binding domain"/>
    <property type="match status" value="1"/>
</dbReference>
<dbReference type="GO" id="GO:0033554">
    <property type="term" value="P:cellular response to stress"/>
    <property type="evidence" value="ECO:0007669"/>
    <property type="project" value="TreeGrafter"/>
</dbReference>
<dbReference type="PANTHER" id="PTHR24169:SF25">
    <property type="entry name" value="DORSAL-RELATED IMMUNITY FACTOR DIF-RELATED"/>
    <property type="match status" value="1"/>
</dbReference>
<dbReference type="GO" id="GO:0005654">
    <property type="term" value="C:nucleoplasm"/>
    <property type="evidence" value="ECO:0007669"/>
    <property type="project" value="UniProtKB-ARBA"/>
</dbReference>
<feature type="domain" description="RHD" evidence="2">
    <location>
        <begin position="72"/>
        <end position="251"/>
    </location>
</feature>
<dbReference type="FunFam" id="2.60.40.340:FF:000006">
    <property type="entry name" value="Dorsal isoform 1-B"/>
    <property type="match status" value="1"/>
</dbReference>
<proteinExistence type="predicted"/>
<reference evidence="3" key="1">
    <citation type="submission" date="2020-07" db="EMBL/GenBank/DDBJ databases">
        <authorList>
            <person name="Nazaruddin N."/>
        </authorList>
    </citation>
    <scope>NUCLEOTIDE SEQUENCE</scope>
</reference>
<dbReference type="InterPro" id="IPR030492">
    <property type="entry name" value="RHD_CS"/>
</dbReference>
<dbReference type="EMBL" id="CAJDYZ010013452">
    <property type="protein sequence ID" value="CAD1481114.1"/>
    <property type="molecule type" value="Genomic_DNA"/>
</dbReference>
<comment type="caution">
    <text evidence="3">The sequence shown here is derived from an EMBL/GenBank/DDBJ whole genome shotgun (WGS) entry which is preliminary data.</text>
</comment>
<dbReference type="SUPFAM" id="SSF49417">
    <property type="entry name" value="p53-like transcription factors"/>
    <property type="match status" value="1"/>
</dbReference>
<dbReference type="Pfam" id="PF00554">
    <property type="entry name" value="RHD_DNA_bind"/>
    <property type="match status" value="1"/>
</dbReference>
<evidence type="ECO:0000313" key="4">
    <source>
        <dbReference type="Proteomes" id="UP000752696"/>
    </source>
</evidence>
<dbReference type="InterPro" id="IPR033926">
    <property type="entry name" value="IPT_NFkappaB"/>
</dbReference>
<dbReference type="SMART" id="SM00429">
    <property type="entry name" value="IPT"/>
    <property type="match status" value="1"/>
</dbReference>
<dbReference type="InterPro" id="IPR014756">
    <property type="entry name" value="Ig_E-set"/>
</dbReference>
<evidence type="ECO:0000259" key="2">
    <source>
        <dbReference type="PROSITE" id="PS50254"/>
    </source>
</evidence>
<dbReference type="InterPro" id="IPR008967">
    <property type="entry name" value="p53-like_TF_DNA-bd_sf"/>
</dbReference>
<protein>
    <recommendedName>
        <fullName evidence="2">RHD domain-containing protein</fullName>
    </recommendedName>
</protein>
<organism evidence="3 4">
    <name type="scientific">Heterotrigona itama</name>
    <dbReference type="NCBI Taxonomy" id="395501"/>
    <lineage>
        <taxon>Eukaryota</taxon>
        <taxon>Metazoa</taxon>
        <taxon>Ecdysozoa</taxon>
        <taxon>Arthropoda</taxon>
        <taxon>Hexapoda</taxon>
        <taxon>Insecta</taxon>
        <taxon>Pterygota</taxon>
        <taxon>Neoptera</taxon>
        <taxon>Endopterygota</taxon>
        <taxon>Hymenoptera</taxon>
        <taxon>Apocrita</taxon>
        <taxon>Aculeata</taxon>
        <taxon>Apoidea</taxon>
        <taxon>Anthophila</taxon>
        <taxon>Apidae</taxon>
        <taxon>Heterotrigona</taxon>
    </lineage>
</organism>
<dbReference type="Gene3D" id="2.60.40.10">
    <property type="entry name" value="Immunoglobulins"/>
    <property type="match status" value="1"/>
</dbReference>
<dbReference type="GO" id="GO:0048935">
    <property type="term" value="P:peripheral nervous system neuron development"/>
    <property type="evidence" value="ECO:0007669"/>
    <property type="project" value="UniProtKB-ARBA"/>
</dbReference>
<dbReference type="PRINTS" id="PR00057">
    <property type="entry name" value="NFKBTNSCPFCT"/>
</dbReference>
<dbReference type="GO" id="GO:0034097">
    <property type="term" value="P:response to cytokine"/>
    <property type="evidence" value="ECO:0007669"/>
    <property type="project" value="TreeGrafter"/>
</dbReference>
<dbReference type="PROSITE" id="PS01204">
    <property type="entry name" value="REL_1"/>
    <property type="match status" value="1"/>
</dbReference>
<dbReference type="InterPro" id="IPR011363">
    <property type="entry name" value="Dif"/>
</dbReference>
<dbReference type="AlphaFoldDB" id="A0A6V7HKJ2"/>
<keyword evidence="4" id="KW-1185">Reference proteome</keyword>
<dbReference type="InterPro" id="IPR037059">
    <property type="entry name" value="RHD_DNA_bind_dom_sf"/>
</dbReference>
<dbReference type="Pfam" id="PF16179">
    <property type="entry name" value="RHD_dimer"/>
    <property type="match status" value="1"/>
</dbReference>
<dbReference type="PANTHER" id="PTHR24169">
    <property type="entry name" value="NUCLEAR FACTOR NF-KAPPA-B PROTEIN"/>
    <property type="match status" value="1"/>
</dbReference>
<sequence length="604" mass="67069">MHGLCEPRLSQNNDWISVASLLALHSLCSVPLGLGTLVCSSSGIEVIQTTDPGFVEYSEKEDQLQVEMNTGRILPYVEIIEQPASKALRFRYECEGRSAGSIPGINSTPENKTFPSIRIVGYKGRAVVVVSCVTKDRPHRPHPHNLVGKESCKRGVCTVEVSPENMTVTFANLGIQCVKKKDIEEALKIREEIRVDPFRTGFEHKKQPTSIDLNAVRLCFQVFLEGTQKGKFNVPLSPIVSDPIFDKKAMSDLVICKLSHCSASVAGGMEMILLCEKVAKEDIQVRFFEEKDGQVVWEGIGDFQPAHVHKQTAIAFRTPTYRIQQVEQPVQVYIQLKRPSDGATSEPLPFQMLPLGADGMALNQPIEYNFNIIKSEPKENISPYGNPVGSGRSFPLYSMGTTSPQPQSSMQTLRPQVSPGRISPIEYSPYNPALIQSQSSPQYQSTNNHIVQRSTETYAQQQFPYIHNMLQIQPQEQLVLNRVTPNYHEEFQSLDNTGTGEVKGANVTSVLDMDSQQYSFDSSLIQLDSAELAAFGTALSENLSSGLFISDSPKSETSKAANAEPTNMEENSNMTDSFTRITNNTIQELCTLNNMYKPTREVDD</sequence>
<dbReference type="InterPro" id="IPR011539">
    <property type="entry name" value="RHD_DNA_bind_dom"/>
</dbReference>
<feature type="region of interest" description="Disordered" evidence="1">
    <location>
        <begin position="550"/>
        <end position="575"/>
    </location>
</feature>
<dbReference type="GO" id="GO:0002225">
    <property type="term" value="P:positive regulation of antimicrobial peptide production"/>
    <property type="evidence" value="ECO:0007669"/>
    <property type="project" value="UniProtKB-ARBA"/>
</dbReference>
<dbReference type="GO" id="GO:0000978">
    <property type="term" value="F:RNA polymerase II cis-regulatory region sequence-specific DNA binding"/>
    <property type="evidence" value="ECO:0007669"/>
    <property type="project" value="TreeGrafter"/>
</dbReference>
<dbReference type="PROSITE" id="PS50254">
    <property type="entry name" value="REL_2"/>
    <property type="match status" value="1"/>
</dbReference>